<dbReference type="EMBL" id="JAIZAY010000005">
    <property type="protein sequence ID" value="KAJ8041060.1"/>
    <property type="molecule type" value="Genomic_DNA"/>
</dbReference>
<dbReference type="OrthoDB" id="63070at2759"/>
<dbReference type="InterPro" id="IPR015943">
    <property type="entry name" value="WD40/YVTN_repeat-like_dom_sf"/>
</dbReference>
<accession>A0A9Q1CAD6</accession>
<dbReference type="GO" id="GO:0043161">
    <property type="term" value="P:proteasome-mediated ubiquitin-dependent protein catabolic process"/>
    <property type="evidence" value="ECO:0007669"/>
    <property type="project" value="TreeGrafter"/>
</dbReference>
<name>A0A9Q1CAD6_HOLLE</name>
<keyword evidence="2" id="KW-0677">Repeat</keyword>
<reference evidence="5" key="1">
    <citation type="submission" date="2021-10" db="EMBL/GenBank/DDBJ databases">
        <title>Tropical sea cucumber genome reveals ecological adaptation and Cuvierian tubules defense mechanism.</title>
        <authorList>
            <person name="Chen T."/>
        </authorList>
    </citation>
    <scope>NUCLEOTIDE SEQUENCE</scope>
    <source>
        <strain evidence="5">Nanhai2018</strain>
        <tissue evidence="5">Muscle</tissue>
    </source>
</reference>
<evidence type="ECO:0000256" key="3">
    <source>
        <dbReference type="PROSITE-ProRule" id="PRU00221"/>
    </source>
</evidence>
<protein>
    <submittedName>
        <fullName evidence="5">DDB1- and CUL4-associated factor 11</fullName>
    </submittedName>
</protein>
<dbReference type="PANTHER" id="PTHR19847:SF7">
    <property type="entry name" value="DDB1- AND CUL4-ASSOCIATED FACTOR 11"/>
    <property type="match status" value="1"/>
</dbReference>
<keyword evidence="1 3" id="KW-0853">WD repeat</keyword>
<dbReference type="PROSITE" id="PS50082">
    <property type="entry name" value="WD_REPEATS_2"/>
    <property type="match status" value="3"/>
</dbReference>
<dbReference type="InterPro" id="IPR001680">
    <property type="entry name" value="WD40_rpt"/>
</dbReference>
<dbReference type="Pfam" id="PF00400">
    <property type="entry name" value="WD40"/>
    <property type="match status" value="4"/>
</dbReference>
<keyword evidence="6" id="KW-1185">Reference proteome</keyword>
<organism evidence="5 6">
    <name type="scientific">Holothuria leucospilota</name>
    <name type="common">Black long sea cucumber</name>
    <name type="synonym">Mertensiothuria leucospilota</name>
    <dbReference type="NCBI Taxonomy" id="206669"/>
    <lineage>
        <taxon>Eukaryota</taxon>
        <taxon>Metazoa</taxon>
        <taxon>Echinodermata</taxon>
        <taxon>Eleutherozoa</taxon>
        <taxon>Echinozoa</taxon>
        <taxon>Holothuroidea</taxon>
        <taxon>Aspidochirotacea</taxon>
        <taxon>Aspidochirotida</taxon>
        <taxon>Holothuriidae</taxon>
        <taxon>Holothuria</taxon>
    </lineage>
</organism>
<evidence type="ECO:0000313" key="6">
    <source>
        <dbReference type="Proteomes" id="UP001152320"/>
    </source>
</evidence>
<feature type="repeat" description="WD" evidence="3">
    <location>
        <begin position="420"/>
        <end position="461"/>
    </location>
</feature>
<dbReference type="PRINTS" id="PR00320">
    <property type="entry name" value="GPROTEINBRPT"/>
</dbReference>
<feature type="repeat" description="WD" evidence="3">
    <location>
        <begin position="243"/>
        <end position="276"/>
    </location>
</feature>
<dbReference type="Gene3D" id="2.130.10.10">
    <property type="entry name" value="YVTN repeat-like/Quinoprotein amine dehydrogenase"/>
    <property type="match status" value="2"/>
</dbReference>
<dbReference type="InterPro" id="IPR020472">
    <property type="entry name" value="WD40_PAC1"/>
</dbReference>
<dbReference type="Proteomes" id="UP001152320">
    <property type="component" value="Chromosome 5"/>
</dbReference>
<proteinExistence type="predicted"/>
<dbReference type="AlphaFoldDB" id="A0A9Q1CAD6"/>
<evidence type="ECO:0000256" key="1">
    <source>
        <dbReference type="ARBA" id="ARBA00022574"/>
    </source>
</evidence>
<feature type="repeat" description="WD" evidence="3">
    <location>
        <begin position="291"/>
        <end position="332"/>
    </location>
</feature>
<evidence type="ECO:0000313" key="5">
    <source>
        <dbReference type="EMBL" id="KAJ8041060.1"/>
    </source>
</evidence>
<dbReference type="PANTHER" id="PTHR19847">
    <property type="entry name" value="DDB1- AND CUL4-ASSOCIATED FACTOR 11"/>
    <property type="match status" value="1"/>
</dbReference>
<dbReference type="InterPro" id="IPR011047">
    <property type="entry name" value="Quinoprotein_ADH-like_sf"/>
</dbReference>
<dbReference type="InterPro" id="IPR051859">
    <property type="entry name" value="DCAF"/>
</dbReference>
<dbReference type="PROSITE" id="PS50294">
    <property type="entry name" value="WD_REPEATS_REGION"/>
    <property type="match status" value="2"/>
</dbReference>
<gene>
    <name evidence="5" type="ORF">HOLleu_11762</name>
</gene>
<evidence type="ECO:0000256" key="4">
    <source>
        <dbReference type="SAM" id="MobiDB-lite"/>
    </source>
</evidence>
<feature type="region of interest" description="Disordered" evidence="4">
    <location>
        <begin position="85"/>
        <end position="104"/>
    </location>
</feature>
<comment type="caution">
    <text evidence="5">The sequence shown here is derived from an EMBL/GenBank/DDBJ whole genome shotgun (WGS) entry which is preliminary data.</text>
</comment>
<evidence type="ECO:0000256" key="2">
    <source>
        <dbReference type="ARBA" id="ARBA00022737"/>
    </source>
</evidence>
<sequence>MGSRHTSEEGRIHEEDDDEEVDYAALVSYLLRKGSAREPLVYDLTPDTTKIDKSEFKQRMLFKAGQPYNGRIPKPPSVTHLLQQRQYGEGLRRKTSTQNERSTFTSSFLPNKGKNLDIFASKVFCGTYSKDGTVFLSACQDQYLRLFDVTKGRFKQFRAIKAQDVGWSVLDTAFSPDGCYLIYSSWSENNYETHSALELRPSQAQFCAFSIQFSSDNKEILAGANDGHLYIYDREKGERTLMVDAHEDDVNAVCFADSSSQILFSGGDDGLCRVWDRRTLSEEWSTQVGTLAGHSDGITFIDTKGDSRHLISNSKDQTIKLWDLRHFSNQATIENARRAVAQQEWDYRWQRAPRRSRRKNTVKGDSSLMTYRGHRVLHTLLRSRFSPQFTTDQKYIYAACASGKVIIYDCLTGKIVKRLTDDHANCVRDVSWHPYENKIISSGWDGKHVLWEYKEDITSDSDVSDVSDDEGLDEDDIFSPVRRSLRIRERRRQRRRNIPDLQMDF</sequence>
<dbReference type="SMART" id="SM00320">
    <property type="entry name" value="WD40"/>
    <property type="match status" value="6"/>
</dbReference>
<dbReference type="SUPFAM" id="SSF50998">
    <property type="entry name" value="Quinoprotein alcohol dehydrogenase-like"/>
    <property type="match status" value="1"/>
</dbReference>
<dbReference type="GO" id="GO:0080008">
    <property type="term" value="C:Cul4-RING E3 ubiquitin ligase complex"/>
    <property type="evidence" value="ECO:0007669"/>
    <property type="project" value="TreeGrafter"/>
</dbReference>